<dbReference type="EMBL" id="VGJX01000622">
    <property type="protein sequence ID" value="MBM3275548.1"/>
    <property type="molecule type" value="Genomic_DNA"/>
</dbReference>
<evidence type="ECO:0000313" key="4">
    <source>
        <dbReference type="Proteomes" id="UP000703893"/>
    </source>
</evidence>
<dbReference type="InterPro" id="IPR050361">
    <property type="entry name" value="MPP/UQCRC_Complex"/>
</dbReference>
<dbReference type="AlphaFoldDB" id="A0A937X570"/>
<dbReference type="InterPro" id="IPR007863">
    <property type="entry name" value="Peptidase_M16_C"/>
</dbReference>
<proteinExistence type="inferred from homology"/>
<dbReference type="SUPFAM" id="SSF63411">
    <property type="entry name" value="LuxS/MPP-like metallohydrolase"/>
    <property type="match status" value="1"/>
</dbReference>
<name>A0A937X570_9BACT</name>
<comment type="caution">
    <text evidence="3">The sequence shown here is derived from an EMBL/GenBank/DDBJ whole genome shotgun (WGS) entry which is preliminary data.</text>
</comment>
<evidence type="ECO:0000259" key="2">
    <source>
        <dbReference type="Pfam" id="PF05193"/>
    </source>
</evidence>
<comment type="similarity">
    <text evidence="1">Belongs to the peptidase M16 family.</text>
</comment>
<dbReference type="Gene3D" id="3.30.830.10">
    <property type="entry name" value="Metalloenzyme, LuxS/M16 peptidase-like"/>
    <property type="match status" value="1"/>
</dbReference>
<dbReference type="PANTHER" id="PTHR11851">
    <property type="entry name" value="METALLOPROTEASE"/>
    <property type="match status" value="1"/>
</dbReference>
<dbReference type="Proteomes" id="UP000703893">
    <property type="component" value="Unassembled WGS sequence"/>
</dbReference>
<feature type="domain" description="Peptidase M16 C-terminal" evidence="2">
    <location>
        <begin position="4"/>
        <end position="121"/>
    </location>
</feature>
<dbReference type="InterPro" id="IPR011249">
    <property type="entry name" value="Metalloenz_LuxS/M16"/>
</dbReference>
<evidence type="ECO:0000313" key="3">
    <source>
        <dbReference type="EMBL" id="MBM3275548.1"/>
    </source>
</evidence>
<evidence type="ECO:0000256" key="1">
    <source>
        <dbReference type="ARBA" id="ARBA00007261"/>
    </source>
</evidence>
<dbReference type="PANTHER" id="PTHR11851:SF49">
    <property type="entry name" value="MITOCHONDRIAL-PROCESSING PEPTIDASE SUBUNIT ALPHA"/>
    <property type="match status" value="1"/>
</dbReference>
<feature type="non-terminal residue" evidence="3">
    <location>
        <position position="1"/>
    </location>
</feature>
<protein>
    <submittedName>
        <fullName evidence="3">Insulinase family protein</fullName>
    </submittedName>
</protein>
<accession>A0A937X570</accession>
<dbReference type="GO" id="GO:0046872">
    <property type="term" value="F:metal ion binding"/>
    <property type="evidence" value="ECO:0007669"/>
    <property type="project" value="InterPro"/>
</dbReference>
<dbReference type="Pfam" id="PF05193">
    <property type="entry name" value="Peptidase_M16_C"/>
    <property type="match status" value="1"/>
</dbReference>
<gene>
    <name evidence="3" type="ORF">FJZ00_10360</name>
</gene>
<sequence length="192" mass="21489">PPQKGERRTEVIRDVETPAVMVAYHIGPRSDPDFHTLWVMDKILSSGESSRLHRDLVYTRKLAQEAGTSALENKDPGLFLAYAVPMPGHTAGELEGELIKALDRLKAEEVTPRELQKAINQAQATYLFGQQKNYEIGQALGSAEVQHTWRAVNDFLDKVRQVTAADIKRVAEKTFTRQNRSVITLVPAKEAK</sequence>
<organism evidence="3 4">
    <name type="scientific">Candidatus Tanganyikabacteria bacterium</name>
    <dbReference type="NCBI Taxonomy" id="2961651"/>
    <lineage>
        <taxon>Bacteria</taxon>
        <taxon>Bacillati</taxon>
        <taxon>Candidatus Sericytochromatia</taxon>
        <taxon>Candidatus Tanganyikabacteria</taxon>
    </lineage>
</organism>
<reference evidence="3 4" key="1">
    <citation type="submission" date="2019-03" db="EMBL/GenBank/DDBJ databases">
        <title>Lake Tanganyika Metagenome-Assembled Genomes (MAGs).</title>
        <authorList>
            <person name="Tran P."/>
        </authorList>
    </citation>
    <scope>NUCLEOTIDE SEQUENCE [LARGE SCALE GENOMIC DNA]</scope>
    <source>
        <strain evidence="3">K_DeepCast_65m_m2_236</strain>
    </source>
</reference>